<keyword evidence="3" id="KW-1185">Reference proteome</keyword>
<name>A0A6I2KU76_9BURK</name>
<evidence type="ECO:0000313" key="3">
    <source>
        <dbReference type="Proteomes" id="UP000433309"/>
    </source>
</evidence>
<sequence length="159" mass="17978">MNATATMGLLRIQNRRLDFPMKIAARDTKFLRLDLLFCLWSSAALCAAVSHTLLPFWTAAGTTWMPSVHWQREIAYFDIFIAGVLLWAARQKDVAIKRQFALLLCGLSVVLGENHLEGWLQDAKIFHVLFTVANFCAALWAIGAYWLSRRSVQRGLPIA</sequence>
<evidence type="ECO:0000256" key="1">
    <source>
        <dbReference type="SAM" id="Phobius"/>
    </source>
</evidence>
<keyword evidence="1" id="KW-0812">Transmembrane</keyword>
<keyword evidence="1" id="KW-1133">Transmembrane helix</keyword>
<dbReference type="Proteomes" id="UP000433309">
    <property type="component" value="Unassembled WGS sequence"/>
</dbReference>
<accession>A0A6I2KU76</accession>
<protein>
    <submittedName>
        <fullName evidence="2">Uncharacterized protein</fullName>
    </submittedName>
</protein>
<feature type="transmembrane region" description="Helical" evidence="1">
    <location>
        <begin position="74"/>
        <end position="89"/>
    </location>
</feature>
<reference evidence="2 3" key="1">
    <citation type="submission" date="2019-11" db="EMBL/GenBank/DDBJ databases">
        <title>Novel species isolated from a subtropical stream in China.</title>
        <authorList>
            <person name="Lu H."/>
        </authorList>
    </citation>
    <scope>NUCLEOTIDE SEQUENCE [LARGE SCALE GENOMIC DNA]</scope>
    <source>
        <strain evidence="2 3">FT80W</strain>
    </source>
</reference>
<dbReference type="AlphaFoldDB" id="A0A6I2KU76"/>
<gene>
    <name evidence="2" type="ORF">GJ699_04890</name>
</gene>
<organism evidence="2 3">
    <name type="scientific">Duganella guangzhouensis</name>
    <dbReference type="NCBI Taxonomy" id="2666084"/>
    <lineage>
        <taxon>Bacteria</taxon>
        <taxon>Pseudomonadati</taxon>
        <taxon>Pseudomonadota</taxon>
        <taxon>Betaproteobacteria</taxon>
        <taxon>Burkholderiales</taxon>
        <taxon>Oxalobacteraceae</taxon>
        <taxon>Telluria group</taxon>
        <taxon>Duganella</taxon>
    </lineage>
</organism>
<comment type="caution">
    <text evidence="2">The sequence shown here is derived from an EMBL/GenBank/DDBJ whole genome shotgun (WGS) entry which is preliminary data.</text>
</comment>
<dbReference type="EMBL" id="WKJK01000002">
    <property type="protein sequence ID" value="MRW89313.1"/>
    <property type="molecule type" value="Genomic_DNA"/>
</dbReference>
<dbReference type="RefSeq" id="WP_154373661.1">
    <property type="nucleotide sequence ID" value="NZ_WKJK01000002.1"/>
</dbReference>
<evidence type="ECO:0000313" key="2">
    <source>
        <dbReference type="EMBL" id="MRW89313.1"/>
    </source>
</evidence>
<proteinExistence type="predicted"/>
<keyword evidence="1" id="KW-0472">Membrane</keyword>
<feature type="transmembrane region" description="Helical" evidence="1">
    <location>
        <begin position="125"/>
        <end position="147"/>
    </location>
</feature>